<proteinExistence type="predicted"/>
<sequence>MTEAVQMTTKEAAEQLQVHARTIRKWIDTFEEYIQPDINERGHYILSEESFRRLANIKRRLQEPHSSMKQVRENLIKEGKIRNAPWTPSREFIEETEKNLQEMINMMDGMTDLLEEMATRVDHVEKHIMGLFNTMDELQHKLLSVRYESASSNEVHQMFDEIRKKQDQLRMELRNVTFTQRLTAATNEQSLLPRRQKKARFFGLL</sequence>
<evidence type="ECO:0000313" key="2">
    <source>
        <dbReference type="EMBL" id="MBA4602769.1"/>
    </source>
</evidence>
<dbReference type="InterPro" id="IPR009061">
    <property type="entry name" value="DNA-bd_dom_put_sf"/>
</dbReference>
<dbReference type="Proteomes" id="UP000538292">
    <property type="component" value="Unassembled WGS sequence"/>
</dbReference>
<comment type="caution">
    <text evidence="2">The sequence shown here is derived from an EMBL/GenBank/DDBJ whole genome shotgun (WGS) entry which is preliminary data.</text>
</comment>
<feature type="domain" description="HTH merR-type" evidence="1">
    <location>
        <begin position="7"/>
        <end position="73"/>
    </location>
</feature>
<reference evidence="2 3" key="1">
    <citation type="submission" date="2020-07" db="EMBL/GenBank/DDBJ databases">
        <title>Thermoactinomyces phylogeny.</title>
        <authorList>
            <person name="Dunlap C."/>
        </authorList>
    </citation>
    <scope>NUCLEOTIDE SEQUENCE [LARGE SCALE GENOMIC DNA]</scope>
    <source>
        <strain evidence="2 3">AMNI-1</strain>
    </source>
</reference>
<dbReference type="Pfam" id="PF13411">
    <property type="entry name" value="MerR_1"/>
    <property type="match status" value="1"/>
</dbReference>
<name>A0A7W1XT67_9BACL</name>
<dbReference type="EMBL" id="JACEOL010000034">
    <property type="protein sequence ID" value="MBA4602769.1"/>
    <property type="molecule type" value="Genomic_DNA"/>
</dbReference>
<protein>
    <submittedName>
        <fullName evidence="2">MerR family transcriptional regulator</fullName>
    </submittedName>
</protein>
<dbReference type="GO" id="GO:0003677">
    <property type="term" value="F:DNA binding"/>
    <property type="evidence" value="ECO:0007669"/>
    <property type="project" value="InterPro"/>
</dbReference>
<dbReference type="SUPFAM" id="SSF46955">
    <property type="entry name" value="Putative DNA-binding domain"/>
    <property type="match status" value="1"/>
</dbReference>
<organism evidence="2 3">
    <name type="scientific">Thermoactinomyces mirandus</name>
    <dbReference type="NCBI Taxonomy" id="2756294"/>
    <lineage>
        <taxon>Bacteria</taxon>
        <taxon>Bacillati</taxon>
        <taxon>Bacillota</taxon>
        <taxon>Bacilli</taxon>
        <taxon>Bacillales</taxon>
        <taxon>Thermoactinomycetaceae</taxon>
        <taxon>Thermoactinomyces</taxon>
    </lineage>
</organism>
<keyword evidence="3" id="KW-1185">Reference proteome</keyword>
<evidence type="ECO:0000313" key="3">
    <source>
        <dbReference type="Proteomes" id="UP000538292"/>
    </source>
</evidence>
<dbReference type="RefSeq" id="WP_181740646.1">
    <property type="nucleotide sequence ID" value="NZ_JACEOL010000034.1"/>
</dbReference>
<dbReference type="Gene3D" id="1.10.1660.10">
    <property type="match status" value="1"/>
</dbReference>
<evidence type="ECO:0000259" key="1">
    <source>
        <dbReference type="Pfam" id="PF13411"/>
    </source>
</evidence>
<accession>A0A7W1XT67</accession>
<dbReference type="GO" id="GO:0006355">
    <property type="term" value="P:regulation of DNA-templated transcription"/>
    <property type="evidence" value="ECO:0007669"/>
    <property type="project" value="InterPro"/>
</dbReference>
<dbReference type="AlphaFoldDB" id="A0A7W1XT67"/>
<gene>
    <name evidence="2" type="ORF">H2C83_10675</name>
</gene>
<dbReference type="InterPro" id="IPR000551">
    <property type="entry name" value="MerR-type_HTH_dom"/>
</dbReference>